<evidence type="ECO:0000256" key="5">
    <source>
        <dbReference type="ARBA" id="ARBA00023180"/>
    </source>
</evidence>
<dbReference type="InterPro" id="IPR001360">
    <property type="entry name" value="Glyco_hydro_1"/>
</dbReference>
<dbReference type="OrthoDB" id="65569at2759"/>
<protein>
    <submittedName>
        <fullName evidence="9">CLUMA_CG019074, isoform A</fullName>
    </submittedName>
</protein>
<evidence type="ECO:0000256" key="1">
    <source>
        <dbReference type="ARBA" id="ARBA00010838"/>
    </source>
</evidence>
<evidence type="ECO:0000256" key="3">
    <source>
        <dbReference type="ARBA" id="ARBA00022729"/>
    </source>
</evidence>
<keyword evidence="10" id="KW-1185">Reference proteome</keyword>
<gene>
    <name evidence="9" type="primary">similar to Myrosinase 1</name>
    <name evidence="9" type="ORF">CLUMA_CG019074</name>
</gene>
<dbReference type="PANTHER" id="PTHR10353">
    <property type="entry name" value="GLYCOSYL HYDROLASE"/>
    <property type="match status" value="1"/>
</dbReference>
<organism evidence="9 10">
    <name type="scientific">Clunio marinus</name>
    <dbReference type="NCBI Taxonomy" id="568069"/>
    <lineage>
        <taxon>Eukaryota</taxon>
        <taxon>Metazoa</taxon>
        <taxon>Ecdysozoa</taxon>
        <taxon>Arthropoda</taxon>
        <taxon>Hexapoda</taxon>
        <taxon>Insecta</taxon>
        <taxon>Pterygota</taxon>
        <taxon>Neoptera</taxon>
        <taxon>Endopterygota</taxon>
        <taxon>Diptera</taxon>
        <taxon>Nematocera</taxon>
        <taxon>Chironomoidea</taxon>
        <taxon>Chironomidae</taxon>
        <taxon>Clunio</taxon>
    </lineage>
</organism>
<evidence type="ECO:0000313" key="9">
    <source>
        <dbReference type="EMBL" id="CRL06340.1"/>
    </source>
</evidence>
<dbReference type="Proteomes" id="UP000183832">
    <property type="component" value="Unassembled WGS sequence"/>
</dbReference>
<dbReference type="FunFam" id="3.20.20.80:FF:000013">
    <property type="entry name" value="lactase-phlorizin hydrolase"/>
    <property type="match status" value="1"/>
</dbReference>
<comment type="similarity">
    <text evidence="1 7">Belongs to the glycosyl hydrolase 1 family.</text>
</comment>
<dbReference type="SUPFAM" id="SSF51445">
    <property type="entry name" value="(Trans)glycosidases"/>
    <property type="match status" value="1"/>
</dbReference>
<proteinExistence type="inferred from homology"/>
<name>A0A1J1J3G8_9DIPT</name>
<evidence type="ECO:0000256" key="8">
    <source>
        <dbReference type="SAM" id="SignalP"/>
    </source>
</evidence>
<evidence type="ECO:0000256" key="6">
    <source>
        <dbReference type="ARBA" id="ARBA00023295"/>
    </source>
</evidence>
<evidence type="ECO:0000256" key="7">
    <source>
        <dbReference type="RuleBase" id="RU003690"/>
    </source>
</evidence>
<sequence length="497" mass="56550">MVKLQILLAVGIALLKSSFTSGETYTFPEGFKIGAASASYQIEGGWNEDGKSPSIWDTITQNQVAPCYIEDCSSGNVAADSYHMYEKDLQALEDVGFEVYRFSISWSRIIPDGAEVNMKGIEYYHKIIDGLIERGIKPLVTIYHWDLPQYIQDLGGWTNPLIVDYFAVYADVLFEHYGDKVKDWITFNEPSVFCGEGYGSDTKAPAIPTPGIGDYLCAHHVLLSNAAAYKLYRNKYYNDQQGRVGICLNAGFSYPFDETVDPSIPEKAIQFDLGKFANPIFSKDGGYPDVMVQQIGSKSMNEGRRWSRLPEMTQETKDYIRGTADFLALNYYSSGLAKQREGEPDGISWWADTDLDGGQDPSWKRAKSTWLFRVPQGLQDLLVWIKDRYDNPEVMITENGWSDDGQLDDDDRVEYLQAHLAAVIRAVRDDQCHVTAYTVWSLTDNFEWKMGYTERFGIHYIDFDSADKERVPKKSAQFFKDMIPTKTFEYEVSDRWG</sequence>
<keyword evidence="5" id="KW-0325">Glycoprotein</keyword>
<evidence type="ECO:0000256" key="2">
    <source>
        <dbReference type="ARBA" id="ARBA00011738"/>
    </source>
</evidence>
<dbReference type="GO" id="GO:0005975">
    <property type="term" value="P:carbohydrate metabolic process"/>
    <property type="evidence" value="ECO:0007669"/>
    <property type="project" value="InterPro"/>
</dbReference>
<dbReference type="InterPro" id="IPR017853">
    <property type="entry name" value="GH"/>
</dbReference>
<dbReference type="PRINTS" id="PR00131">
    <property type="entry name" value="GLHYDRLASE1"/>
</dbReference>
<dbReference type="Pfam" id="PF00232">
    <property type="entry name" value="Glyco_hydro_1"/>
    <property type="match status" value="1"/>
</dbReference>
<dbReference type="GO" id="GO:0008422">
    <property type="term" value="F:beta-glucosidase activity"/>
    <property type="evidence" value="ECO:0007669"/>
    <property type="project" value="TreeGrafter"/>
</dbReference>
<feature type="chain" id="PRO_5013131310" evidence="8">
    <location>
        <begin position="23"/>
        <end position="497"/>
    </location>
</feature>
<reference evidence="9 10" key="1">
    <citation type="submission" date="2015-04" db="EMBL/GenBank/DDBJ databases">
        <authorList>
            <person name="Syromyatnikov M.Y."/>
            <person name="Popov V.N."/>
        </authorList>
    </citation>
    <scope>NUCLEOTIDE SEQUENCE [LARGE SCALE GENOMIC DNA]</scope>
</reference>
<keyword evidence="3 8" id="KW-0732">Signal</keyword>
<dbReference type="AlphaFoldDB" id="A0A1J1J3G8"/>
<feature type="signal peptide" evidence="8">
    <location>
        <begin position="1"/>
        <end position="22"/>
    </location>
</feature>
<evidence type="ECO:0000313" key="10">
    <source>
        <dbReference type="Proteomes" id="UP000183832"/>
    </source>
</evidence>
<evidence type="ECO:0000256" key="4">
    <source>
        <dbReference type="ARBA" id="ARBA00022801"/>
    </source>
</evidence>
<dbReference type="PANTHER" id="PTHR10353:SF36">
    <property type="entry name" value="LP05116P"/>
    <property type="match status" value="1"/>
</dbReference>
<comment type="subunit">
    <text evidence="2">Homodimer.</text>
</comment>
<keyword evidence="6" id="KW-0326">Glycosidase</keyword>
<dbReference type="Gene3D" id="3.20.20.80">
    <property type="entry name" value="Glycosidases"/>
    <property type="match status" value="1"/>
</dbReference>
<accession>A0A1J1J3G8</accession>
<keyword evidence="4" id="KW-0378">Hydrolase</keyword>
<dbReference type="EMBL" id="CVRI01000066">
    <property type="protein sequence ID" value="CRL06340.1"/>
    <property type="molecule type" value="Genomic_DNA"/>
</dbReference>
<dbReference type="STRING" id="568069.A0A1J1J3G8"/>